<feature type="compositionally biased region" description="Basic and acidic residues" evidence="1">
    <location>
        <begin position="168"/>
        <end position="181"/>
    </location>
</feature>
<feature type="region of interest" description="Disordered" evidence="1">
    <location>
        <begin position="163"/>
        <end position="183"/>
    </location>
</feature>
<dbReference type="RefSeq" id="WP_106343559.1">
    <property type="nucleotide sequence ID" value="NZ_PVNE01000001.1"/>
</dbReference>
<accession>A0A2T0LJA1</accession>
<sequence length="276" mass="32010">MFDTKKGKYSEEENERIITALNEELAKGRPEREVIRELANELNRGYAGIIAHVRKLRAERPERFTAVSAGNTKPRLNSWSDEEEEILVQTVNQFAKEGKPITAAIEVLKEKLSRTPGAIYQRIYTLRNKYPHKFTHLPKQRPRRRKQPSWAVQKPIIRKLETPPNWEEEQRWNSEPGREEASATAEAAISEETVAIAPMNSEEAMLLKAFEERYGRINHQTKEKMLQLMRRYGCTRVSIALFTLSEDKDFPMVIANFLEEHLKKRTNGYDGKGHGH</sequence>
<evidence type="ECO:0000256" key="1">
    <source>
        <dbReference type="SAM" id="MobiDB-lite"/>
    </source>
</evidence>
<reference evidence="2 3" key="1">
    <citation type="submission" date="2018-03" db="EMBL/GenBank/DDBJ databases">
        <title>Genomic Encyclopedia of Archaeal and Bacterial Type Strains, Phase II (KMG-II): from individual species to whole genera.</title>
        <authorList>
            <person name="Goeker M."/>
        </authorList>
    </citation>
    <scope>NUCLEOTIDE SEQUENCE [LARGE SCALE GENOMIC DNA]</scope>
    <source>
        <strain evidence="2 3">DSM 44946</strain>
    </source>
</reference>
<organism evidence="2 3">
    <name type="scientific">Planifilum fimeticola</name>
    <dbReference type="NCBI Taxonomy" id="201975"/>
    <lineage>
        <taxon>Bacteria</taxon>
        <taxon>Bacillati</taxon>
        <taxon>Bacillota</taxon>
        <taxon>Bacilli</taxon>
        <taxon>Bacillales</taxon>
        <taxon>Thermoactinomycetaceae</taxon>
        <taxon>Planifilum</taxon>
    </lineage>
</organism>
<gene>
    <name evidence="2" type="ORF">CLV97_10197</name>
</gene>
<evidence type="ECO:0000313" key="3">
    <source>
        <dbReference type="Proteomes" id="UP000237797"/>
    </source>
</evidence>
<dbReference type="Proteomes" id="UP000237797">
    <property type="component" value="Unassembled WGS sequence"/>
</dbReference>
<comment type="caution">
    <text evidence="2">The sequence shown here is derived from an EMBL/GenBank/DDBJ whole genome shotgun (WGS) entry which is preliminary data.</text>
</comment>
<proteinExistence type="predicted"/>
<dbReference type="EMBL" id="PVNE01000001">
    <property type="protein sequence ID" value="PRX42609.1"/>
    <property type="molecule type" value="Genomic_DNA"/>
</dbReference>
<keyword evidence="3" id="KW-1185">Reference proteome</keyword>
<protein>
    <recommendedName>
        <fullName evidence="4">Myb-like DNA-binding protein</fullName>
    </recommendedName>
</protein>
<evidence type="ECO:0000313" key="2">
    <source>
        <dbReference type="EMBL" id="PRX42609.1"/>
    </source>
</evidence>
<dbReference type="OrthoDB" id="2987087at2"/>
<dbReference type="AlphaFoldDB" id="A0A2T0LJA1"/>
<name>A0A2T0LJA1_9BACL</name>
<evidence type="ECO:0008006" key="4">
    <source>
        <dbReference type="Google" id="ProtNLM"/>
    </source>
</evidence>